<evidence type="ECO:0000313" key="3">
    <source>
        <dbReference type="Proteomes" id="UP000063699"/>
    </source>
</evidence>
<keyword evidence="3" id="KW-1185">Reference proteome</keyword>
<dbReference type="EMBL" id="CP012752">
    <property type="protein sequence ID" value="ALG08013.1"/>
    <property type="molecule type" value="Genomic_DNA"/>
</dbReference>
<protein>
    <recommendedName>
        <fullName evidence="1">DUF4874 domain-containing protein</fullName>
    </recommendedName>
</protein>
<proteinExistence type="predicted"/>
<sequence>MGEWYYTRNFGNNGVVSAADWANRKAVTDKLLAALPATRMLQLRTPKFKRTMYPPGLVARPQGL</sequence>
<dbReference type="InterPro" id="IPR032379">
    <property type="entry name" value="DUF4874"/>
</dbReference>
<gene>
    <name evidence="2" type="ORF">AOZ06_14790</name>
</gene>
<feature type="domain" description="DUF4874" evidence="1">
    <location>
        <begin position="2"/>
        <end position="47"/>
    </location>
</feature>
<reference evidence="2 3" key="1">
    <citation type="submission" date="2015-07" db="EMBL/GenBank/DDBJ databases">
        <title>Genome sequencing of Kibdelosporangium phytohabitans.</title>
        <authorList>
            <person name="Qin S."/>
            <person name="Xing K."/>
        </authorList>
    </citation>
    <scope>NUCLEOTIDE SEQUENCE [LARGE SCALE GENOMIC DNA]</scope>
    <source>
        <strain evidence="2 3">KLBMP1111</strain>
    </source>
</reference>
<evidence type="ECO:0000259" key="1">
    <source>
        <dbReference type="Pfam" id="PF16173"/>
    </source>
</evidence>
<dbReference type="AlphaFoldDB" id="A0A0N9I1D6"/>
<organism evidence="2 3">
    <name type="scientific">Kibdelosporangium phytohabitans</name>
    <dbReference type="NCBI Taxonomy" id="860235"/>
    <lineage>
        <taxon>Bacteria</taxon>
        <taxon>Bacillati</taxon>
        <taxon>Actinomycetota</taxon>
        <taxon>Actinomycetes</taxon>
        <taxon>Pseudonocardiales</taxon>
        <taxon>Pseudonocardiaceae</taxon>
        <taxon>Kibdelosporangium</taxon>
    </lineage>
</organism>
<dbReference type="KEGG" id="kphy:AOZ06_14790"/>
<name>A0A0N9I1D6_9PSEU</name>
<dbReference type="Pfam" id="PF16173">
    <property type="entry name" value="DUF4874"/>
    <property type="match status" value="1"/>
</dbReference>
<dbReference type="Proteomes" id="UP000063699">
    <property type="component" value="Chromosome"/>
</dbReference>
<accession>A0A0N9I1D6</accession>
<evidence type="ECO:0000313" key="2">
    <source>
        <dbReference type="EMBL" id="ALG08013.1"/>
    </source>
</evidence>